<evidence type="ECO:0000313" key="2">
    <source>
        <dbReference type="Proteomes" id="UP001234297"/>
    </source>
</evidence>
<sequence>MEESKVFTDVRGTLGYMDPEYMTNAKLTCASDVYSFGIVALQILSGKRVIELDLDARDHLTRKAKDVILEKRPLSDFEDPRLNGNLNVDDFKAILHVAVLCVAKSSKGRPTIHVVFDELDKAWKNTVSNMTARVRSEYNLSTPPSKSMELAETWPDNPEIEQQQQQSAPQPASEDGTAITTMGDQAS</sequence>
<dbReference type="EMBL" id="CM056810">
    <property type="protein sequence ID" value="KAJ8646200.1"/>
    <property type="molecule type" value="Genomic_DNA"/>
</dbReference>
<proteinExistence type="predicted"/>
<name>A0ACC2MKN3_PERAE</name>
<gene>
    <name evidence="1" type="ORF">MRB53_007948</name>
</gene>
<evidence type="ECO:0000313" key="1">
    <source>
        <dbReference type="EMBL" id="KAJ8646200.1"/>
    </source>
</evidence>
<comment type="caution">
    <text evidence="1">The sequence shown here is derived from an EMBL/GenBank/DDBJ whole genome shotgun (WGS) entry which is preliminary data.</text>
</comment>
<reference evidence="1 2" key="1">
    <citation type="journal article" date="2022" name="Hortic Res">
        <title>A haplotype resolved chromosomal level avocado genome allows analysis of novel avocado genes.</title>
        <authorList>
            <person name="Nath O."/>
            <person name="Fletcher S.J."/>
            <person name="Hayward A."/>
            <person name="Shaw L.M."/>
            <person name="Masouleh A.K."/>
            <person name="Furtado A."/>
            <person name="Henry R.J."/>
            <person name="Mitter N."/>
        </authorList>
    </citation>
    <scope>NUCLEOTIDE SEQUENCE [LARGE SCALE GENOMIC DNA]</scope>
    <source>
        <strain evidence="2">cv. Hass</strain>
    </source>
</reference>
<dbReference type="Proteomes" id="UP001234297">
    <property type="component" value="Chromosome 2"/>
</dbReference>
<keyword evidence="2" id="KW-1185">Reference proteome</keyword>
<organism evidence="1 2">
    <name type="scientific">Persea americana</name>
    <name type="common">Avocado</name>
    <dbReference type="NCBI Taxonomy" id="3435"/>
    <lineage>
        <taxon>Eukaryota</taxon>
        <taxon>Viridiplantae</taxon>
        <taxon>Streptophyta</taxon>
        <taxon>Embryophyta</taxon>
        <taxon>Tracheophyta</taxon>
        <taxon>Spermatophyta</taxon>
        <taxon>Magnoliopsida</taxon>
        <taxon>Magnoliidae</taxon>
        <taxon>Laurales</taxon>
        <taxon>Lauraceae</taxon>
        <taxon>Persea</taxon>
    </lineage>
</organism>
<accession>A0ACC2MKN3</accession>
<protein>
    <submittedName>
        <fullName evidence="1">Uncharacterized protein</fullName>
    </submittedName>
</protein>